<dbReference type="CDD" id="cd18773">
    <property type="entry name" value="PDC1_HK_sensor"/>
    <property type="match status" value="1"/>
</dbReference>
<dbReference type="RefSeq" id="WP_183256117.1">
    <property type="nucleotide sequence ID" value="NZ_JACHEP010000027.1"/>
</dbReference>
<dbReference type="Proteomes" id="UP000520011">
    <property type="component" value="Unassembled WGS sequence"/>
</dbReference>
<evidence type="ECO:0000256" key="1">
    <source>
        <dbReference type="ARBA" id="ARBA00023224"/>
    </source>
</evidence>
<evidence type="ECO:0000313" key="5">
    <source>
        <dbReference type="EMBL" id="MBB5326060.1"/>
    </source>
</evidence>
<dbReference type="PROSITE" id="PS50111">
    <property type="entry name" value="CHEMOTAXIS_TRANSDUC_2"/>
    <property type="match status" value="1"/>
</dbReference>
<feature type="coiled-coil region" evidence="3">
    <location>
        <begin position="119"/>
        <end position="146"/>
    </location>
</feature>
<dbReference type="Pfam" id="PF22673">
    <property type="entry name" value="MCP-like_PDC_1"/>
    <property type="match status" value="1"/>
</dbReference>
<reference evidence="5 6" key="1">
    <citation type="submission" date="2020-08" db="EMBL/GenBank/DDBJ databases">
        <title>Genomic Encyclopedia of Type Strains, Phase IV (KMG-IV): sequencing the most valuable type-strain genomes for metagenomic binning, comparative biology and taxonomic classification.</title>
        <authorList>
            <person name="Goeker M."/>
        </authorList>
    </citation>
    <scope>NUCLEOTIDE SEQUENCE [LARGE SCALE GENOMIC DNA]</scope>
    <source>
        <strain evidence="5 6">DSM 16325</strain>
    </source>
</reference>
<evidence type="ECO:0000256" key="3">
    <source>
        <dbReference type="SAM" id="Coils"/>
    </source>
</evidence>
<dbReference type="InterPro" id="IPR004089">
    <property type="entry name" value="MCPsignal_dom"/>
</dbReference>
<evidence type="ECO:0000259" key="4">
    <source>
        <dbReference type="PROSITE" id="PS50111"/>
    </source>
</evidence>
<dbReference type="GO" id="GO:0007165">
    <property type="term" value="P:signal transduction"/>
    <property type="evidence" value="ECO:0007669"/>
    <property type="project" value="UniProtKB-KW"/>
</dbReference>
<proteinExistence type="predicted"/>
<keyword evidence="3" id="KW-0175">Coiled coil</keyword>
<comment type="caution">
    <text evidence="5">The sequence shown here is derived from an EMBL/GenBank/DDBJ whole genome shotgun (WGS) entry which is preliminary data.</text>
</comment>
<dbReference type="PANTHER" id="PTHR32089:SF112">
    <property type="entry name" value="LYSOZYME-LIKE PROTEIN-RELATED"/>
    <property type="match status" value="1"/>
</dbReference>
<dbReference type="Gene3D" id="1.10.287.950">
    <property type="entry name" value="Methyl-accepting chemotaxis protein"/>
    <property type="match status" value="1"/>
</dbReference>
<evidence type="ECO:0000256" key="2">
    <source>
        <dbReference type="PROSITE-ProRule" id="PRU00284"/>
    </source>
</evidence>
<dbReference type="GO" id="GO:0016020">
    <property type="term" value="C:membrane"/>
    <property type="evidence" value="ECO:0007669"/>
    <property type="project" value="InterPro"/>
</dbReference>
<dbReference type="SUPFAM" id="SSF58104">
    <property type="entry name" value="Methyl-accepting chemotaxis protein (MCP) signaling domain"/>
    <property type="match status" value="1"/>
</dbReference>
<dbReference type="SMART" id="SM00283">
    <property type="entry name" value="MA"/>
    <property type="match status" value="1"/>
</dbReference>
<dbReference type="PANTHER" id="PTHR32089">
    <property type="entry name" value="METHYL-ACCEPTING CHEMOTAXIS PROTEIN MCPB"/>
    <property type="match status" value="1"/>
</dbReference>
<name>A0A7W8ISQ8_9BACL</name>
<keyword evidence="6" id="KW-1185">Reference proteome</keyword>
<gene>
    <name evidence="5" type="ORF">HNQ34_003178</name>
</gene>
<sequence length="462" mass="51720">MFLLKWRAKTSENERSDGVFQTDHQHVMGQIEVAADQLKGVIEQMKLAALSLNETSTSSKTSTMELMSHLEMTMNYTLQVSEKMRMIESSALKISGVSQEIHSSSQLFYEELIHSWNSLKKLQDEMDELRKSHHILLKQMESLVNQSQEINQILSTIGAISQRTSILALNANIESARAGEHGKGFSVVANEVGNLASQTSKAVEQTREILSLIQKEIASTTNMVKTETEQIENGSKEMMNVLHILDSFKEKLSNITTMVFDSTQAVDAQTASVQEIAALLEQISAMATKNKEHAHQVTLDMDLQHQNVEQIMRINGALEKTSDELQSIIKKDDTIAAVSIDDMVIENTKKKISHLLQSRPLYEMNKQQHEKYLNEFLQSDANIEAVWSNYLDGTFVYSNPPAGLVNAKARPWFIEASKGRVYVSDIYTSALTKRPCLTISAPIVHHNKIVGVIGVDLNVTVM</sequence>
<protein>
    <submittedName>
        <fullName evidence="5">Methyl-accepting chemotaxis protein</fullName>
    </submittedName>
</protein>
<dbReference type="Pfam" id="PF00015">
    <property type="entry name" value="MCPsignal"/>
    <property type="match status" value="1"/>
</dbReference>
<keyword evidence="1 2" id="KW-0807">Transducer</keyword>
<dbReference type="InterPro" id="IPR029151">
    <property type="entry name" value="Sensor-like_sf"/>
</dbReference>
<organism evidence="5 6">
    <name type="scientific">Anoxybacteroides tepidamans</name>
    <dbReference type="NCBI Taxonomy" id="265948"/>
    <lineage>
        <taxon>Bacteria</taxon>
        <taxon>Bacillati</taxon>
        <taxon>Bacillota</taxon>
        <taxon>Bacilli</taxon>
        <taxon>Bacillales</taxon>
        <taxon>Anoxybacillaceae</taxon>
        <taxon>Anoxybacteroides</taxon>
    </lineage>
</organism>
<dbReference type="AlphaFoldDB" id="A0A7W8ISQ8"/>
<feature type="domain" description="Methyl-accepting transducer" evidence="4">
    <location>
        <begin position="34"/>
        <end position="284"/>
    </location>
</feature>
<evidence type="ECO:0000313" key="6">
    <source>
        <dbReference type="Proteomes" id="UP000520011"/>
    </source>
</evidence>
<dbReference type="EMBL" id="JACHEP010000027">
    <property type="protein sequence ID" value="MBB5326060.1"/>
    <property type="molecule type" value="Genomic_DNA"/>
</dbReference>
<dbReference type="SUPFAM" id="SSF103190">
    <property type="entry name" value="Sensory domain-like"/>
    <property type="match status" value="1"/>
</dbReference>
<accession>A0A7W8ISQ8</accession>
<dbReference type="Gene3D" id="3.30.450.20">
    <property type="entry name" value="PAS domain"/>
    <property type="match status" value="1"/>
</dbReference>